<dbReference type="AlphaFoldDB" id="A0A3P7M7V1"/>
<reference evidence="1 2" key="1">
    <citation type="submission" date="2018-11" db="EMBL/GenBank/DDBJ databases">
        <authorList>
            <consortium name="Pathogen Informatics"/>
        </authorList>
    </citation>
    <scope>NUCLEOTIDE SEQUENCE [LARGE SCALE GENOMIC DNA]</scope>
</reference>
<keyword evidence="2" id="KW-1185">Reference proteome</keyword>
<gene>
    <name evidence="1" type="ORF">DILT_LOCUS13419</name>
</gene>
<dbReference type="PANTHER" id="PTHR37984">
    <property type="entry name" value="PROTEIN CBG26694"/>
    <property type="match status" value="1"/>
</dbReference>
<sequence>MGQLQCCVSFCDTNITATRYITKSNLSLLRLDCIDQLVLVYLPLRLACIQVQIFAVPAHPAKDILQRHPVFHPKRPVPYAALPLVDAELKCLGELGVLTPVSYSACAAPIVVVRKLNGSISICADFSTGLTAALTPKCDQLPAPLIRLL</sequence>
<evidence type="ECO:0000313" key="1">
    <source>
        <dbReference type="EMBL" id="VDN19453.1"/>
    </source>
</evidence>
<evidence type="ECO:0008006" key="3">
    <source>
        <dbReference type="Google" id="ProtNLM"/>
    </source>
</evidence>
<dbReference type="InterPro" id="IPR043502">
    <property type="entry name" value="DNA/RNA_pol_sf"/>
</dbReference>
<protein>
    <recommendedName>
        <fullName evidence="3">Reverse transcriptase/retrotransposon-derived protein RNase H-like domain-containing protein</fullName>
    </recommendedName>
</protein>
<proteinExistence type="predicted"/>
<dbReference type="EMBL" id="UYRU01070217">
    <property type="protein sequence ID" value="VDN19453.1"/>
    <property type="molecule type" value="Genomic_DNA"/>
</dbReference>
<dbReference type="InterPro" id="IPR050951">
    <property type="entry name" value="Retrovirus_Pol_polyprotein"/>
</dbReference>
<organism evidence="1 2">
    <name type="scientific">Dibothriocephalus latus</name>
    <name type="common">Fish tapeworm</name>
    <name type="synonym">Diphyllobothrium latum</name>
    <dbReference type="NCBI Taxonomy" id="60516"/>
    <lineage>
        <taxon>Eukaryota</taxon>
        <taxon>Metazoa</taxon>
        <taxon>Spiralia</taxon>
        <taxon>Lophotrochozoa</taxon>
        <taxon>Platyhelminthes</taxon>
        <taxon>Cestoda</taxon>
        <taxon>Eucestoda</taxon>
        <taxon>Diphyllobothriidea</taxon>
        <taxon>Diphyllobothriidae</taxon>
        <taxon>Dibothriocephalus</taxon>
    </lineage>
</organism>
<name>A0A3P7M7V1_DIBLA</name>
<dbReference type="PANTHER" id="PTHR37984:SF5">
    <property type="entry name" value="PROTEIN NYNRIN-LIKE"/>
    <property type="match status" value="1"/>
</dbReference>
<dbReference type="Proteomes" id="UP000281553">
    <property type="component" value="Unassembled WGS sequence"/>
</dbReference>
<dbReference type="OrthoDB" id="6261872at2759"/>
<evidence type="ECO:0000313" key="2">
    <source>
        <dbReference type="Proteomes" id="UP000281553"/>
    </source>
</evidence>
<dbReference type="Gene3D" id="3.10.10.10">
    <property type="entry name" value="HIV Type 1 Reverse Transcriptase, subunit A, domain 1"/>
    <property type="match status" value="1"/>
</dbReference>
<dbReference type="SUPFAM" id="SSF56672">
    <property type="entry name" value="DNA/RNA polymerases"/>
    <property type="match status" value="1"/>
</dbReference>
<accession>A0A3P7M7V1</accession>